<sequence length="486" mass="55718">MGRRDSGKQVDNPGEFGGLKNPILMEKPVEASDENPLIEDRISQLHHDILVRIISFLTLKEAARTSVLSKSWTDIWKSIHRLHFDIPEVCINSGTFYRPDERASLLESQGYKHAEWINKALQSHKAFTLEEFKMCIRLGRSMQEEIDKWLCYAFAKKVQRLELETLSSIREPYVFPEGLLDLSNETTLDKSFSIYCGNYTPIDILGGFKSIRSLRLSCVSVTGDVFKMFLREFQFLEHLAIHGSHDLTSVEVCGSSIALQRLELCLCTKLQSVIVSDINLVSLKVSGCCELILKNVPKLRDLCILERFFEQTFSLLSGCLENLEILTLDVWDYPKTEHWIHKVPQPNRLKQLNFSAPPLQNEGGLIVFAYLVGLFPNLEKFVLKLRRAYSYGIESRALIRAPSLPLQHLKVFEVHGYQGRGLELELVKYFVENAMVLERLTVEPQVYKGYGCTEVARLKAKRQFEELKKQLEELIPNPSCIDLVVF</sequence>
<dbReference type="InterPro" id="IPR001810">
    <property type="entry name" value="F-box_dom"/>
</dbReference>
<dbReference type="EMBL" id="OX459123">
    <property type="protein sequence ID" value="CAI9111502.1"/>
    <property type="molecule type" value="Genomic_DNA"/>
</dbReference>
<keyword evidence="4" id="KW-1185">Reference proteome</keyword>
<accession>A0AAV1DWQ5</accession>
<evidence type="ECO:0000313" key="4">
    <source>
        <dbReference type="Proteomes" id="UP001161247"/>
    </source>
</evidence>
<dbReference type="Pfam" id="PF00646">
    <property type="entry name" value="F-box"/>
    <property type="match status" value="1"/>
</dbReference>
<proteinExistence type="predicted"/>
<dbReference type="Pfam" id="PF23622">
    <property type="entry name" value="LRR_At1g61320_AtMIF1"/>
    <property type="match status" value="1"/>
</dbReference>
<evidence type="ECO:0000256" key="1">
    <source>
        <dbReference type="SAM" id="MobiDB-lite"/>
    </source>
</evidence>
<dbReference type="AlphaFoldDB" id="A0AAV1DWQ5"/>
<dbReference type="CDD" id="cd22160">
    <property type="entry name" value="F-box_AtFBL13-like"/>
    <property type="match status" value="1"/>
</dbReference>
<dbReference type="InterPro" id="IPR053772">
    <property type="entry name" value="At1g61320/At1g61330-like"/>
</dbReference>
<dbReference type="Gene3D" id="3.80.10.10">
    <property type="entry name" value="Ribonuclease Inhibitor"/>
    <property type="match status" value="1"/>
</dbReference>
<name>A0AAV1DWQ5_OLDCO</name>
<dbReference type="InterPro" id="IPR053781">
    <property type="entry name" value="F-box_AtFBL13-like"/>
</dbReference>
<dbReference type="PANTHER" id="PTHR34145:SF68">
    <property type="entry name" value="FBD DOMAIN-CONTAINING PROTEIN"/>
    <property type="match status" value="1"/>
</dbReference>
<feature type="domain" description="FBD" evidence="2">
    <location>
        <begin position="402"/>
        <end position="486"/>
    </location>
</feature>
<dbReference type="SUPFAM" id="SSF52047">
    <property type="entry name" value="RNI-like"/>
    <property type="match status" value="1"/>
</dbReference>
<feature type="region of interest" description="Disordered" evidence="1">
    <location>
        <begin position="1"/>
        <end position="21"/>
    </location>
</feature>
<evidence type="ECO:0000313" key="3">
    <source>
        <dbReference type="EMBL" id="CAI9111502.1"/>
    </source>
</evidence>
<gene>
    <name evidence="3" type="ORF">OLC1_LOCUS18889</name>
</gene>
<reference evidence="3" key="1">
    <citation type="submission" date="2023-03" db="EMBL/GenBank/DDBJ databases">
        <authorList>
            <person name="Julca I."/>
        </authorList>
    </citation>
    <scope>NUCLEOTIDE SEQUENCE</scope>
</reference>
<dbReference type="SMART" id="SM00579">
    <property type="entry name" value="FBD"/>
    <property type="match status" value="1"/>
</dbReference>
<dbReference type="InterPro" id="IPR036047">
    <property type="entry name" value="F-box-like_dom_sf"/>
</dbReference>
<protein>
    <submittedName>
        <fullName evidence="3">OLC1v1011738C7</fullName>
    </submittedName>
</protein>
<dbReference type="SUPFAM" id="SSF81383">
    <property type="entry name" value="F-box domain"/>
    <property type="match status" value="1"/>
</dbReference>
<evidence type="ECO:0000259" key="2">
    <source>
        <dbReference type="SMART" id="SM00579"/>
    </source>
</evidence>
<dbReference type="PANTHER" id="PTHR34145">
    <property type="entry name" value="OS02G0105600 PROTEIN"/>
    <property type="match status" value="1"/>
</dbReference>
<dbReference type="InterPro" id="IPR006566">
    <property type="entry name" value="FBD"/>
</dbReference>
<dbReference type="Proteomes" id="UP001161247">
    <property type="component" value="Chromosome 6"/>
</dbReference>
<dbReference type="InterPro" id="IPR032675">
    <property type="entry name" value="LRR_dom_sf"/>
</dbReference>
<dbReference type="InterPro" id="IPR055357">
    <property type="entry name" value="LRR_At1g61320_AtMIF1"/>
</dbReference>
<organism evidence="3 4">
    <name type="scientific">Oldenlandia corymbosa var. corymbosa</name>
    <dbReference type="NCBI Taxonomy" id="529605"/>
    <lineage>
        <taxon>Eukaryota</taxon>
        <taxon>Viridiplantae</taxon>
        <taxon>Streptophyta</taxon>
        <taxon>Embryophyta</taxon>
        <taxon>Tracheophyta</taxon>
        <taxon>Spermatophyta</taxon>
        <taxon>Magnoliopsida</taxon>
        <taxon>eudicotyledons</taxon>
        <taxon>Gunneridae</taxon>
        <taxon>Pentapetalae</taxon>
        <taxon>asterids</taxon>
        <taxon>lamiids</taxon>
        <taxon>Gentianales</taxon>
        <taxon>Rubiaceae</taxon>
        <taxon>Rubioideae</taxon>
        <taxon>Spermacoceae</taxon>
        <taxon>Hedyotis-Oldenlandia complex</taxon>
        <taxon>Oldenlandia</taxon>
    </lineage>
</organism>